<organism evidence="6 7">
    <name type="scientific">Pseudanabaena cinerea FACHB-1277</name>
    <dbReference type="NCBI Taxonomy" id="2949581"/>
    <lineage>
        <taxon>Bacteria</taxon>
        <taxon>Bacillati</taxon>
        <taxon>Cyanobacteriota</taxon>
        <taxon>Cyanophyceae</taxon>
        <taxon>Pseudanabaenales</taxon>
        <taxon>Pseudanabaenaceae</taxon>
        <taxon>Pseudanabaena</taxon>
        <taxon>Pseudanabaena cinerea</taxon>
    </lineage>
</organism>
<evidence type="ECO:0000256" key="2">
    <source>
        <dbReference type="ARBA" id="ARBA00022723"/>
    </source>
</evidence>
<dbReference type="InterPro" id="IPR052950">
    <property type="entry name" value="CISD"/>
</dbReference>
<dbReference type="Pfam" id="PF09360">
    <property type="entry name" value="zf-CDGSH"/>
    <property type="match status" value="2"/>
</dbReference>
<dbReference type="AlphaFoldDB" id="A0A926Z505"/>
<comment type="caution">
    <text evidence="6">The sequence shown here is derived from an EMBL/GenBank/DDBJ whole genome shotgun (WGS) entry which is preliminary data.</text>
</comment>
<feature type="domain" description="Iron-binding zinc finger CDGSH type" evidence="5">
    <location>
        <begin position="58"/>
        <end position="89"/>
    </location>
</feature>
<keyword evidence="7" id="KW-1185">Reference proteome</keyword>
<keyword evidence="4" id="KW-0411">Iron-sulfur</keyword>
<dbReference type="Proteomes" id="UP000631421">
    <property type="component" value="Unassembled WGS sequence"/>
</dbReference>
<gene>
    <name evidence="6" type="ORF">H6F44_06370</name>
</gene>
<evidence type="ECO:0000256" key="1">
    <source>
        <dbReference type="ARBA" id="ARBA00022714"/>
    </source>
</evidence>
<evidence type="ECO:0000313" key="6">
    <source>
        <dbReference type="EMBL" id="MBD2149751.1"/>
    </source>
</evidence>
<accession>A0A926Z505</accession>
<dbReference type="PANTHER" id="PTHR46491">
    <property type="entry name" value="CDGSH IRON SULFUR DOMAIN PROTEIN HOMOLOG"/>
    <property type="match status" value="1"/>
</dbReference>
<dbReference type="GO" id="GO:0046872">
    <property type="term" value="F:metal ion binding"/>
    <property type="evidence" value="ECO:0007669"/>
    <property type="project" value="UniProtKB-KW"/>
</dbReference>
<reference evidence="6" key="2">
    <citation type="submission" date="2020-08" db="EMBL/GenBank/DDBJ databases">
        <authorList>
            <person name="Chen M."/>
            <person name="Teng W."/>
            <person name="Zhao L."/>
            <person name="Hu C."/>
            <person name="Zhou Y."/>
            <person name="Han B."/>
            <person name="Song L."/>
            <person name="Shu W."/>
        </authorList>
    </citation>
    <scope>NUCLEOTIDE SEQUENCE</scope>
    <source>
        <strain evidence="6">FACHB-1277</strain>
    </source>
</reference>
<keyword evidence="2" id="KW-0479">Metal-binding</keyword>
<dbReference type="SMART" id="SM00704">
    <property type="entry name" value="ZnF_CDGSH"/>
    <property type="match status" value="2"/>
</dbReference>
<feature type="domain" description="Iron-binding zinc finger CDGSH type" evidence="5">
    <location>
        <begin position="21"/>
        <end position="57"/>
    </location>
</feature>
<dbReference type="RefSeq" id="WP_190350124.1">
    <property type="nucleotide sequence ID" value="NZ_JACJPY010000013.1"/>
</dbReference>
<sequence>MSESTNNPAPNSPNNAKIVDKKPIVLELEPKTYYWCTCGESTNQPYCNGAHKGTGFVPLSFAVTETKKVALCLCKQTGNAPFCDGAHTKL</sequence>
<dbReference type="GO" id="GO:0005737">
    <property type="term" value="C:cytoplasm"/>
    <property type="evidence" value="ECO:0007669"/>
    <property type="project" value="UniProtKB-ARBA"/>
</dbReference>
<protein>
    <submittedName>
        <fullName evidence="6">CDGSH iron-sulfur domain-containing protein</fullName>
    </submittedName>
</protein>
<keyword evidence="1" id="KW-0001">2Fe-2S</keyword>
<dbReference type="EMBL" id="JACJPY010000013">
    <property type="protein sequence ID" value="MBD2149751.1"/>
    <property type="molecule type" value="Genomic_DNA"/>
</dbReference>
<dbReference type="Gene3D" id="3.40.5.90">
    <property type="entry name" value="CDGSH iron-sulfur domain, mitoNEET-type"/>
    <property type="match status" value="2"/>
</dbReference>
<keyword evidence="3" id="KW-0408">Iron</keyword>
<reference evidence="6" key="1">
    <citation type="journal article" date="2015" name="ISME J.">
        <title>Draft Genome Sequence of Streptomyces incarnatus NRRL8089, which Produces the Nucleoside Antibiotic Sinefungin.</title>
        <authorList>
            <person name="Oshima K."/>
            <person name="Hattori M."/>
            <person name="Shimizu H."/>
            <person name="Fukuda K."/>
            <person name="Nemoto M."/>
            <person name="Inagaki K."/>
            <person name="Tamura T."/>
        </authorList>
    </citation>
    <scope>NUCLEOTIDE SEQUENCE</scope>
    <source>
        <strain evidence="6">FACHB-1277</strain>
    </source>
</reference>
<evidence type="ECO:0000313" key="7">
    <source>
        <dbReference type="Proteomes" id="UP000631421"/>
    </source>
</evidence>
<dbReference type="InterPro" id="IPR018967">
    <property type="entry name" value="FeS-contain_CDGSH-typ"/>
</dbReference>
<dbReference type="InterPro" id="IPR042216">
    <property type="entry name" value="MitoNEET_CISD"/>
</dbReference>
<evidence type="ECO:0000259" key="5">
    <source>
        <dbReference type="SMART" id="SM00704"/>
    </source>
</evidence>
<evidence type="ECO:0000256" key="4">
    <source>
        <dbReference type="ARBA" id="ARBA00023014"/>
    </source>
</evidence>
<evidence type="ECO:0000256" key="3">
    <source>
        <dbReference type="ARBA" id="ARBA00023004"/>
    </source>
</evidence>
<proteinExistence type="predicted"/>
<name>A0A926Z505_9CYAN</name>
<dbReference type="PANTHER" id="PTHR46491:SF3">
    <property type="entry name" value="CDGSH IRON-SULFUR DOMAIN-CONTAINING PROTEIN 3, MITOCHONDRIAL"/>
    <property type="match status" value="1"/>
</dbReference>
<dbReference type="GO" id="GO:0051537">
    <property type="term" value="F:2 iron, 2 sulfur cluster binding"/>
    <property type="evidence" value="ECO:0007669"/>
    <property type="project" value="UniProtKB-KW"/>
</dbReference>